<keyword evidence="1" id="KW-1133">Transmembrane helix</keyword>
<keyword evidence="1" id="KW-0812">Transmembrane</keyword>
<feature type="transmembrane region" description="Helical" evidence="1">
    <location>
        <begin position="39"/>
        <end position="62"/>
    </location>
</feature>
<evidence type="ECO:0000256" key="1">
    <source>
        <dbReference type="SAM" id="Phobius"/>
    </source>
</evidence>
<comment type="caution">
    <text evidence="2">The sequence shown here is derived from an EMBL/GenBank/DDBJ whole genome shotgun (WGS) entry which is preliminary data.</text>
</comment>
<sequence>MTNQYLIEIILGLIELVFILIMASVLTEKIKIKYRKYTLTLSIIGFLFGICVIYSTIVFNNIQIGKSLVLIFILMLTIVFHIYGLKYKLKINRNKFDQNIKKV</sequence>
<evidence type="ECO:0000313" key="2">
    <source>
        <dbReference type="EMBL" id="ENY99353.1"/>
    </source>
</evidence>
<evidence type="ECO:0000313" key="3">
    <source>
        <dbReference type="Proteomes" id="UP000013097"/>
    </source>
</evidence>
<dbReference type="EMBL" id="AGYT01000022">
    <property type="protein sequence ID" value="ENY99353.1"/>
    <property type="molecule type" value="Genomic_DNA"/>
</dbReference>
<keyword evidence="3" id="KW-1185">Reference proteome</keyword>
<dbReference type="HOGENOM" id="CLU_2258836_0_0_9"/>
<name>N9XTS3_9CLOT</name>
<protein>
    <submittedName>
        <fullName evidence="2">Uncharacterized protein</fullName>
    </submittedName>
</protein>
<accession>N9XTS3</accession>
<dbReference type="AlphaFoldDB" id="N9XTS3"/>
<dbReference type="RefSeq" id="WP_002599679.1">
    <property type="nucleotide sequence ID" value="NZ_KB850959.1"/>
</dbReference>
<reference evidence="2 3" key="1">
    <citation type="submission" date="2013-01" db="EMBL/GenBank/DDBJ databases">
        <title>The Genome Sequence of Clostridium colicanis 209318.</title>
        <authorList>
            <consortium name="The Broad Institute Genome Sequencing Platform"/>
            <person name="Earl A."/>
            <person name="Ward D."/>
            <person name="Feldgarden M."/>
            <person name="Gevers D."/>
            <person name="Courvalin P."/>
            <person name="Lambert T."/>
            <person name="Walker B."/>
            <person name="Young S.K."/>
            <person name="Zeng Q."/>
            <person name="Gargeya S."/>
            <person name="Fitzgerald M."/>
            <person name="Haas B."/>
            <person name="Abouelleil A."/>
            <person name="Alvarado L."/>
            <person name="Arachchi H.M."/>
            <person name="Berlin A.M."/>
            <person name="Chapman S.B."/>
            <person name="Dewar J."/>
            <person name="Goldberg J."/>
            <person name="Griggs A."/>
            <person name="Gujja S."/>
            <person name="Hansen M."/>
            <person name="Howarth C."/>
            <person name="Imamovic A."/>
            <person name="Larimer J."/>
            <person name="McCowan C."/>
            <person name="Murphy C."/>
            <person name="Neiman D."/>
            <person name="Pearson M."/>
            <person name="Priest M."/>
            <person name="Roberts A."/>
            <person name="Saif S."/>
            <person name="Shea T."/>
            <person name="Sisk P."/>
            <person name="Sykes S."/>
            <person name="Wortman J."/>
            <person name="Nusbaum C."/>
            <person name="Birren B."/>
        </authorList>
    </citation>
    <scope>NUCLEOTIDE SEQUENCE [LARGE SCALE GENOMIC DNA]</scope>
    <source>
        <strain evidence="2 3">209318</strain>
    </source>
</reference>
<keyword evidence="1" id="KW-0472">Membrane</keyword>
<feature type="transmembrane region" description="Helical" evidence="1">
    <location>
        <begin position="68"/>
        <end position="85"/>
    </location>
</feature>
<feature type="transmembrane region" description="Helical" evidence="1">
    <location>
        <begin position="6"/>
        <end position="27"/>
    </location>
</feature>
<dbReference type="PATRIC" id="fig|999411.4.peg.3153"/>
<organism evidence="2 3">
    <name type="scientific">Clostridium thermobutyricum</name>
    <dbReference type="NCBI Taxonomy" id="29372"/>
    <lineage>
        <taxon>Bacteria</taxon>
        <taxon>Bacillati</taxon>
        <taxon>Bacillota</taxon>
        <taxon>Clostridia</taxon>
        <taxon>Eubacteriales</taxon>
        <taxon>Clostridiaceae</taxon>
        <taxon>Clostridium</taxon>
    </lineage>
</organism>
<gene>
    <name evidence="2" type="ORF">HMPREF1092_03239</name>
</gene>
<proteinExistence type="predicted"/>
<dbReference type="Proteomes" id="UP000013097">
    <property type="component" value="Unassembled WGS sequence"/>
</dbReference>